<proteinExistence type="predicted"/>
<keyword evidence="2" id="KW-1185">Reference proteome</keyword>
<dbReference type="EMBL" id="JAPESX010002274">
    <property type="protein sequence ID" value="KAJ8108511.1"/>
    <property type="molecule type" value="Genomic_DNA"/>
</dbReference>
<dbReference type="Proteomes" id="UP001153334">
    <property type="component" value="Unassembled WGS sequence"/>
</dbReference>
<evidence type="ECO:0000313" key="1">
    <source>
        <dbReference type="EMBL" id="KAJ8108511.1"/>
    </source>
</evidence>
<evidence type="ECO:0000313" key="2">
    <source>
        <dbReference type="Proteomes" id="UP001153334"/>
    </source>
</evidence>
<organism evidence="1 2">
    <name type="scientific">Nemania bipapillata</name>
    <dbReference type="NCBI Taxonomy" id="110536"/>
    <lineage>
        <taxon>Eukaryota</taxon>
        <taxon>Fungi</taxon>
        <taxon>Dikarya</taxon>
        <taxon>Ascomycota</taxon>
        <taxon>Pezizomycotina</taxon>
        <taxon>Sordariomycetes</taxon>
        <taxon>Xylariomycetidae</taxon>
        <taxon>Xylariales</taxon>
        <taxon>Xylariaceae</taxon>
        <taxon>Nemania</taxon>
    </lineage>
</organism>
<name>A0ACC2I180_9PEZI</name>
<sequence>MNTTTSTPAFGQATNLGVTASPWGSAGTSSSTPAFGQVGFAGTSGATPSVFGSTTLNTAASGKGFSSFASQGGFAALGSNANPDKPSIFASEKPGTADAAMDTDASTSFPPPSSKPDVSAENPFGSRPFKLASSFKPETNVDDGITKTSAGEGESIFGAGFTASINEAAKAKGSIFGGGQASFGKPSSDQTVESTTPTTTPSVNKFLSHAPLAPASSGPFSFPSASSGSIFGKVTAKASPTEPPQLQKTSPADAPLPPESTSKVTYPFEDSSSSSFSTIDITEVNDSESKAEDLPLPPRISHFKCQAKGDCSSDEQDNTP</sequence>
<gene>
    <name evidence="1" type="ORF">ONZ43_g6401</name>
</gene>
<protein>
    <submittedName>
        <fullName evidence="1">Uncharacterized protein</fullName>
    </submittedName>
</protein>
<reference evidence="1" key="1">
    <citation type="submission" date="2022-11" db="EMBL/GenBank/DDBJ databases">
        <title>Genome Sequence of Nemania bipapillata.</title>
        <authorList>
            <person name="Buettner E."/>
        </authorList>
    </citation>
    <scope>NUCLEOTIDE SEQUENCE</scope>
    <source>
        <strain evidence="1">CP14</strain>
    </source>
</reference>
<comment type="caution">
    <text evidence="1">The sequence shown here is derived from an EMBL/GenBank/DDBJ whole genome shotgun (WGS) entry which is preliminary data.</text>
</comment>
<accession>A0ACC2I180</accession>